<feature type="domain" description="CBS" evidence="4">
    <location>
        <begin position="191"/>
        <end position="244"/>
    </location>
</feature>
<reference evidence="5" key="1">
    <citation type="journal article" date="2020" name="J. Eukaryot. Microbiol.">
        <title>De novo Sequencing, Assembly and Annotation of the Transcriptome for the Free-Living Testate Amoeba Arcella intermedia.</title>
        <authorList>
            <person name="Ribeiro G.M."/>
            <person name="Porfirio-Sousa A.L."/>
            <person name="Maurer-Alcala X.X."/>
            <person name="Katz L.A."/>
            <person name="Lahr D.J.G."/>
        </authorList>
    </citation>
    <scope>NUCLEOTIDE SEQUENCE</scope>
</reference>
<dbReference type="PANTHER" id="PTHR13780:SF36">
    <property type="entry name" value="CBS DOMAIN-CONTAINING PROTEIN"/>
    <property type="match status" value="1"/>
</dbReference>
<evidence type="ECO:0000256" key="3">
    <source>
        <dbReference type="PROSITE-ProRule" id="PRU00703"/>
    </source>
</evidence>
<dbReference type="InterPro" id="IPR000644">
    <property type="entry name" value="CBS_dom"/>
</dbReference>
<dbReference type="SUPFAM" id="SSF54631">
    <property type="entry name" value="CBS-domain pair"/>
    <property type="match status" value="2"/>
</dbReference>
<accession>A0A6B2LEL9</accession>
<dbReference type="Gene3D" id="3.10.580.10">
    <property type="entry name" value="CBS-domain"/>
    <property type="match status" value="2"/>
</dbReference>
<dbReference type="EMBL" id="GIBP01006209">
    <property type="protein sequence ID" value="NDV35178.1"/>
    <property type="molecule type" value="Transcribed_RNA"/>
</dbReference>
<dbReference type="PANTHER" id="PTHR13780">
    <property type="entry name" value="AMP-ACTIVATED PROTEIN KINASE, GAMMA REGULATORY SUBUNIT"/>
    <property type="match status" value="1"/>
</dbReference>
<keyword evidence="2 3" id="KW-0129">CBS domain</keyword>
<name>A0A6B2LEL9_9EUKA</name>
<feature type="domain" description="CBS" evidence="4">
    <location>
        <begin position="44"/>
        <end position="102"/>
    </location>
</feature>
<evidence type="ECO:0000256" key="1">
    <source>
        <dbReference type="ARBA" id="ARBA00022737"/>
    </source>
</evidence>
<evidence type="ECO:0000259" key="4">
    <source>
        <dbReference type="PROSITE" id="PS51371"/>
    </source>
</evidence>
<dbReference type="InterPro" id="IPR050511">
    <property type="entry name" value="AMPK_gamma/SDS23_families"/>
</dbReference>
<dbReference type="AlphaFoldDB" id="A0A6B2LEL9"/>
<dbReference type="PROSITE" id="PS51371">
    <property type="entry name" value="CBS"/>
    <property type="match status" value="2"/>
</dbReference>
<proteinExistence type="predicted"/>
<sequence length="244" mass="27476">MEAFLLDKVQRTDPIFLPSTGEWDPESLMKAQTVLEVLQKTEIADEDPWVPLDQSTSLKEVLEYFTKKQNCHRVFLRDGQGKVCSVLSQLTLLKFFQRKIDSIPVSLLETRVEQFFESGDSNYRRKVEVVPYSESACSAYQKMGFKGLSEIAISSSSGSIIGSLSGKDLIRNSSNYLTSLYKPVALYCGLESPDKRTCTRNDTLETIIDKFCEGNVHKLYVITPQNVPEGVISLCDILSVFLPH</sequence>
<protein>
    <recommendedName>
        <fullName evidence="4">CBS domain-containing protein</fullName>
    </recommendedName>
</protein>
<evidence type="ECO:0000313" key="5">
    <source>
        <dbReference type="EMBL" id="NDV35178.1"/>
    </source>
</evidence>
<dbReference type="InterPro" id="IPR046342">
    <property type="entry name" value="CBS_dom_sf"/>
</dbReference>
<keyword evidence="1" id="KW-0677">Repeat</keyword>
<organism evidence="5">
    <name type="scientific">Arcella intermedia</name>
    <dbReference type="NCBI Taxonomy" id="1963864"/>
    <lineage>
        <taxon>Eukaryota</taxon>
        <taxon>Amoebozoa</taxon>
        <taxon>Tubulinea</taxon>
        <taxon>Elardia</taxon>
        <taxon>Arcellinida</taxon>
        <taxon>Sphaerothecina</taxon>
        <taxon>Arcellidae</taxon>
        <taxon>Arcella</taxon>
    </lineage>
</organism>
<evidence type="ECO:0000256" key="2">
    <source>
        <dbReference type="ARBA" id="ARBA00023122"/>
    </source>
</evidence>
<dbReference type="Pfam" id="PF00571">
    <property type="entry name" value="CBS"/>
    <property type="match status" value="2"/>
</dbReference>